<evidence type="ECO:0000256" key="2">
    <source>
        <dbReference type="ARBA" id="ARBA00022801"/>
    </source>
</evidence>
<evidence type="ECO:0000259" key="4">
    <source>
        <dbReference type="Pfam" id="PF00149"/>
    </source>
</evidence>
<dbReference type="Proteomes" id="UP000199537">
    <property type="component" value="Unassembled WGS sequence"/>
</dbReference>
<feature type="transmembrane region" description="Helical" evidence="3">
    <location>
        <begin position="125"/>
        <end position="145"/>
    </location>
</feature>
<dbReference type="InterPro" id="IPR029052">
    <property type="entry name" value="Metallo-depent_PP-like"/>
</dbReference>
<feature type="transmembrane region" description="Helical" evidence="3">
    <location>
        <begin position="69"/>
        <end position="91"/>
    </location>
</feature>
<feature type="transmembrane region" description="Helical" evidence="3">
    <location>
        <begin position="7"/>
        <end position="26"/>
    </location>
</feature>
<dbReference type="EMBL" id="FPCJ01000001">
    <property type="protein sequence ID" value="SFV33676.1"/>
    <property type="molecule type" value="Genomic_DNA"/>
</dbReference>
<feature type="domain" description="Calcineurin-like phosphoesterase" evidence="4">
    <location>
        <begin position="171"/>
        <end position="352"/>
    </location>
</feature>
<evidence type="ECO:0000256" key="1">
    <source>
        <dbReference type="ARBA" id="ARBA00022723"/>
    </source>
</evidence>
<dbReference type="Gene3D" id="3.60.21.10">
    <property type="match status" value="1"/>
</dbReference>
<dbReference type="GO" id="GO:0046872">
    <property type="term" value="F:metal ion binding"/>
    <property type="evidence" value="ECO:0007669"/>
    <property type="project" value="UniProtKB-KW"/>
</dbReference>
<feature type="transmembrane region" description="Helical" evidence="3">
    <location>
        <begin position="38"/>
        <end position="57"/>
    </location>
</feature>
<gene>
    <name evidence="5" type="ORF">SAMN05660895_1779</name>
</gene>
<sequence>MFSLLRSGWIILILVLIDWYAFQAVRTLVHEWHGKARLVVYVLYGLFSLASYAFLFFSGAWHLSSHQRMTGYTIAIGAILGKMLVDVWLLLDDIRRGIVWLARLWAPHGEVSDAVRDASISRSQFLSAAGLIVGGVLYSSLLYGMSNKYRYRVHHVKLHFPDLPEAFRGLRMVQISDIHAGSFTHPDKVAHGVKMAMDLKPDIVFFTGDLINNHHEEMEGYQEIFAQLKAPMGVYAILGNHDYGDYTHWPSPEAKAENLAKLKQIEAEMGWHMLNNAHTILERNGQQIALIGVENWSALRHFSRYGDLKKAYAGTEAYPFKILLSHDPTHWDAQVRPEFPDIQLTLSGHTHGFQFGVEIPGFKWSPCEYVYKEWAGLYREGNQYLYVNRGYGFIGYPGRVGILPEITLLEFV</sequence>
<dbReference type="PANTHER" id="PTHR31302">
    <property type="entry name" value="TRANSMEMBRANE PROTEIN WITH METALLOPHOSPHOESTERASE DOMAIN-RELATED"/>
    <property type="match status" value="1"/>
</dbReference>
<proteinExistence type="predicted"/>
<protein>
    <recommendedName>
        <fullName evidence="4">Calcineurin-like phosphoesterase domain-containing protein</fullName>
    </recommendedName>
</protein>
<keyword evidence="1" id="KW-0479">Metal-binding</keyword>
<dbReference type="RefSeq" id="WP_092459917.1">
    <property type="nucleotide sequence ID" value="NZ_FPCJ01000001.1"/>
</dbReference>
<keyword evidence="3" id="KW-0812">Transmembrane</keyword>
<dbReference type="STRING" id="1393122.SAMN05660895_1779"/>
<dbReference type="PANTHER" id="PTHR31302:SF31">
    <property type="entry name" value="PHOSPHODIESTERASE YAEI"/>
    <property type="match status" value="1"/>
</dbReference>
<dbReference type="CDD" id="cd07385">
    <property type="entry name" value="MPP_YkuE_C"/>
    <property type="match status" value="1"/>
</dbReference>
<dbReference type="GO" id="GO:0008758">
    <property type="term" value="F:UDP-2,3-diacylglucosamine hydrolase activity"/>
    <property type="evidence" value="ECO:0007669"/>
    <property type="project" value="TreeGrafter"/>
</dbReference>
<dbReference type="InterPro" id="IPR004843">
    <property type="entry name" value="Calcineurin-like_PHP"/>
</dbReference>
<keyword evidence="6" id="KW-1185">Reference proteome</keyword>
<accession>A0A1I7NGJ3</accession>
<organism evidence="5 6">
    <name type="scientific">Thermoflavifilum thermophilum</name>
    <dbReference type="NCBI Taxonomy" id="1393122"/>
    <lineage>
        <taxon>Bacteria</taxon>
        <taxon>Pseudomonadati</taxon>
        <taxon>Bacteroidota</taxon>
        <taxon>Chitinophagia</taxon>
        <taxon>Chitinophagales</taxon>
        <taxon>Chitinophagaceae</taxon>
        <taxon>Thermoflavifilum</taxon>
    </lineage>
</organism>
<dbReference type="InterPro" id="IPR051158">
    <property type="entry name" value="Metallophosphoesterase_sf"/>
</dbReference>
<dbReference type="AlphaFoldDB" id="A0A1I7NGJ3"/>
<evidence type="ECO:0000256" key="3">
    <source>
        <dbReference type="SAM" id="Phobius"/>
    </source>
</evidence>
<evidence type="ECO:0000313" key="6">
    <source>
        <dbReference type="Proteomes" id="UP000199537"/>
    </source>
</evidence>
<dbReference type="GO" id="GO:0009245">
    <property type="term" value="P:lipid A biosynthetic process"/>
    <property type="evidence" value="ECO:0007669"/>
    <property type="project" value="TreeGrafter"/>
</dbReference>
<reference evidence="6" key="1">
    <citation type="submission" date="2016-10" db="EMBL/GenBank/DDBJ databases">
        <authorList>
            <person name="Varghese N."/>
            <person name="Submissions S."/>
        </authorList>
    </citation>
    <scope>NUCLEOTIDE SEQUENCE [LARGE SCALE GENOMIC DNA]</scope>
    <source>
        <strain evidence="6">DSM 14807</strain>
    </source>
</reference>
<dbReference type="Pfam" id="PF00149">
    <property type="entry name" value="Metallophos"/>
    <property type="match status" value="1"/>
</dbReference>
<evidence type="ECO:0000313" key="5">
    <source>
        <dbReference type="EMBL" id="SFV33676.1"/>
    </source>
</evidence>
<keyword evidence="2" id="KW-0378">Hydrolase</keyword>
<dbReference type="OrthoDB" id="9780884at2"/>
<dbReference type="GO" id="GO:0016020">
    <property type="term" value="C:membrane"/>
    <property type="evidence" value="ECO:0007669"/>
    <property type="project" value="GOC"/>
</dbReference>
<dbReference type="SUPFAM" id="SSF56300">
    <property type="entry name" value="Metallo-dependent phosphatases"/>
    <property type="match status" value="1"/>
</dbReference>
<keyword evidence="3" id="KW-0472">Membrane</keyword>
<keyword evidence="3" id="KW-1133">Transmembrane helix</keyword>
<name>A0A1I7NGJ3_9BACT</name>